<dbReference type="InterPro" id="IPR052073">
    <property type="entry name" value="Amide_Lactam_Regulators"/>
</dbReference>
<organism evidence="8 9">
    <name type="scientific">Aspergillus wentii DTO 134E9</name>
    <dbReference type="NCBI Taxonomy" id="1073089"/>
    <lineage>
        <taxon>Eukaryota</taxon>
        <taxon>Fungi</taxon>
        <taxon>Dikarya</taxon>
        <taxon>Ascomycota</taxon>
        <taxon>Pezizomycotina</taxon>
        <taxon>Eurotiomycetes</taxon>
        <taxon>Eurotiomycetidae</taxon>
        <taxon>Eurotiales</taxon>
        <taxon>Aspergillaceae</taxon>
        <taxon>Aspergillus</taxon>
        <taxon>Aspergillus subgen. Cremei</taxon>
    </lineage>
</organism>
<dbReference type="CDD" id="cd12148">
    <property type="entry name" value="fungal_TF_MHR"/>
    <property type="match status" value="1"/>
</dbReference>
<evidence type="ECO:0000313" key="9">
    <source>
        <dbReference type="Proteomes" id="UP000184383"/>
    </source>
</evidence>
<dbReference type="PANTHER" id="PTHR47171">
    <property type="entry name" value="FARA-RELATED"/>
    <property type="match status" value="1"/>
</dbReference>
<protein>
    <recommendedName>
        <fullName evidence="7">Xylanolytic transcriptional activator regulatory domain-containing protein</fullName>
    </recommendedName>
</protein>
<feature type="region of interest" description="Disordered" evidence="6">
    <location>
        <begin position="472"/>
        <end position="492"/>
    </location>
</feature>
<dbReference type="GO" id="GO:0008270">
    <property type="term" value="F:zinc ion binding"/>
    <property type="evidence" value="ECO:0007669"/>
    <property type="project" value="InterPro"/>
</dbReference>
<dbReference type="VEuPathDB" id="FungiDB:ASPWEDRAFT_477067"/>
<sequence length="538" mass="60882">MAGLEISLSHPDHLDSLEIEILNKREAFDIPPKHVCDALVDIFFTWIAPVLPVVDRHAFMRRYYAPEHPPSILLLQAIFMVASRFYKQEVPDNSAITPRVFYKKTKALYDAGYETNPIIIVQAMVLMGVYWDGPDDITESGIFYWSRLGIALAQAQGLHRGETYTALSRSDQALRKRIWWTLYTRDRAVAAAFGRPLHINPEDCTVDPLEESDFIEIDEQFFFEYPSEPLHAQFFLQYIKLCRLMELGLCLTLSSRSTQANRASEAAQCEIGLNEWLASCPVELRWRQSQHNFCSAILFSTFYSIVCQTYLLQAPQASDESRSSAIHAASTVISIMETLHSRQELQYSPSFLICHATVSFATLKSQMNASVPSLLHSVQQKLDGNLDMLSELSHTWPIATMLLELFQTMVNPEQFDRLLANAVEECRKRASGDESVSRSRSAPFKRPTTKQVILPRSRVIVQSLGRETQRIPTSTATNAYQNDTPSSFNDDQTGDIESILAGELDSNPSTILQSLRDIIRMGKSNTQNAGEPFRSTYE</sequence>
<dbReference type="Proteomes" id="UP000184383">
    <property type="component" value="Unassembled WGS sequence"/>
</dbReference>
<feature type="region of interest" description="Disordered" evidence="6">
    <location>
        <begin position="429"/>
        <end position="448"/>
    </location>
</feature>
<keyword evidence="3" id="KW-0238">DNA-binding</keyword>
<reference evidence="9" key="1">
    <citation type="journal article" date="2017" name="Genome Biol.">
        <title>Comparative genomics reveals high biological diversity and specific adaptations in the industrially and medically important fungal genus Aspergillus.</title>
        <authorList>
            <person name="de Vries R.P."/>
            <person name="Riley R."/>
            <person name="Wiebenga A."/>
            <person name="Aguilar-Osorio G."/>
            <person name="Amillis S."/>
            <person name="Uchima C.A."/>
            <person name="Anderluh G."/>
            <person name="Asadollahi M."/>
            <person name="Askin M."/>
            <person name="Barry K."/>
            <person name="Battaglia E."/>
            <person name="Bayram O."/>
            <person name="Benocci T."/>
            <person name="Braus-Stromeyer S.A."/>
            <person name="Caldana C."/>
            <person name="Canovas D."/>
            <person name="Cerqueira G.C."/>
            <person name="Chen F."/>
            <person name="Chen W."/>
            <person name="Choi C."/>
            <person name="Clum A."/>
            <person name="Dos Santos R.A."/>
            <person name="Damasio A.R."/>
            <person name="Diallinas G."/>
            <person name="Emri T."/>
            <person name="Fekete E."/>
            <person name="Flipphi M."/>
            <person name="Freyberg S."/>
            <person name="Gallo A."/>
            <person name="Gournas C."/>
            <person name="Habgood R."/>
            <person name="Hainaut M."/>
            <person name="Harispe M.L."/>
            <person name="Henrissat B."/>
            <person name="Hilden K.S."/>
            <person name="Hope R."/>
            <person name="Hossain A."/>
            <person name="Karabika E."/>
            <person name="Karaffa L."/>
            <person name="Karanyi Z."/>
            <person name="Krasevec N."/>
            <person name="Kuo A."/>
            <person name="Kusch H."/>
            <person name="LaButti K."/>
            <person name="Lagendijk E.L."/>
            <person name="Lapidus A."/>
            <person name="Levasseur A."/>
            <person name="Lindquist E."/>
            <person name="Lipzen A."/>
            <person name="Logrieco A.F."/>
            <person name="MacCabe A."/>
            <person name="Maekelae M.R."/>
            <person name="Malavazi I."/>
            <person name="Melin P."/>
            <person name="Meyer V."/>
            <person name="Mielnichuk N."/>
            <person name="Miskei M."/>
            <person name="Molnar A.P."/>
            <person name="Mule G."/>
            <person name="Ngan C.Y."/>
            <person name="Orejas M."/>
            <person name="Orosz E."/>
            <person name="Ouedraogo J.P."/>
            <person name="Overkamp K.M."/>
            <person name="Park H.-S."/>
            <person name="Perrone G."/>
            <person name="Piumi F."/>
            <person name="Punt P.J."/>
            <person name="Ram A.F."/>
            <person name="Ramon A."/>
            <person name="Rauscher S."/>
            <person name="Record E."/>
            <person name="Riano-Pachon D.M."/>
            <person name="Robert V."/>
            <person name="Roehrig J."/>
            <person name="Ruller R."/>
            <person name="Salamov A."/>
            <person name="Salih N.S."/>
            <person name="Samson R.A."/>
            <person name="Sandor E."/>
            <person name="Sanguinetti M."/>
            <person name="Schuetze T."/>
            <person name="Sepcic K."/>
            <person name="Shelest E."/>
            <person name="Sherlock G."/>
            <person name="Sophianopoulou V."/>
            <person name="Squina F.M."/>
            <person name="Sun H."/>
            <person name="Susca A."/>
            <person name="Todd R.B."/>
            <person name="Tsang A."/>
            <person name="Unkles S.E."/>
            <person name="van de Wiele N."/>
            <person name="van Rossen-Uffink D."/>
            <person name="Oliveira J.V."/>
            <person name="Vesth T.C."/>
            <person name="Visser J."/>
            <person name="Yu J.-H."/>
            <person name="Zhou M."/>
            <person name="Andersen M.R."/>
            <person name="Archer D.B."/>
            <person name="Baker S.E."/>
            <person name="Benoit I."/>
            <person name="Brakhage A.A."/>
            <person name="Braus G.H."/>
            <person name="Fischer R."/>
            <person name="Frisvad J.C."/>
            <person name="Goldman G.H."/>
            <person name="Houbraken J."/>
            <person name="Oakley B."/>
            <person name="Pocsi I."/>
            <person name="Scazzocchio C."/>
            <person name="Seiboth B."/>
            <person name="vanKuyk P.A."/>
            <person name="Wortman J."/>
            <person name="Dyer P.S."/>
            <person name="Grigoriev I.V."/>
        </authorList>
    </citation>
    <scope>NUCLEOTIDE SEQUENCE [LARGE SCALE GENOMIC DNA]</scope>
    <source>
        <strain evidence="9">DTO 134E9</strain>
    </source>
</reference>
<keyword evidence="5" id="KW-0539">Nucleus</keyword>
<feature type="domain" description="Xylanolytic transcriptional activator regulatory" evidence="7">
    <location>
        <begin position="144"/>
        <end position="214"/>
    </location>
</feature>
<evidence type="ECO:0000256" key="6">
    <source>
        <dbReference type="SAM" id="MobiDB-lite"/>
    </source>
</evidence>
<dbReference type="OrthoDB" id="5121955at2759"/>
<evidence type="ECO:0000259" key="7">
    <source>
        <dbReference type="SMART" id="SM00906"/>
    </source>
</evidence>
<evidence type="ECO:0000313" key="8">
    <source>
        <dbReference type="EMBL" id="OJJ34788.1"/>
    </source>
</evidence>
<evidence type="ECO:0000256" key="1">
    <source>
        <dbReference type="ARBA" id="ARBA00022833"/>
    </source>
</evidence>
<evidence type="ECO:0000256" key="3">
    <source>
        <dbReference type="ARBA" id="ARBA00023125"/>
    </source>
</evidence>
<keyword evidence="9" id="KW-1185">Reference proteome</keyword>
<dbReference type="GO" id="GO:0003677">
    <property type="term" value="F:DNA binding"/>
    <property type="evidence" value="ECO:0007669"/>
    <property type="project" value="UniProtKB-KW"/>
</dbReference>
<dbReference type="GeneID" id="63752847"/>
<dbReference type="RefSeq" id="XP_040688464.1">
    <property type="nucleotide sequence ID" value="XM_040836999.1"/>
</dbReference>
<feature type="compositionally biased region" description="Polar residues" evidence="6">
    <location>
        <begin position="472"/>
        <end position="491"/>
    </location>
</feature>
<accession>A0A1L9RIV2</accession>
<keyword evidence="1" id="KW-0862">Zinc</keyword>
<dbReference type="InterPro" id="IPR007219">
    <property type="entry name" value="XnlR_reg_dom"/>
</dbReference>
<evidence type="ECO:0000256" key="2">
    <source>
        <dbReference type="ARBA" id="ARBA00023015"/>
    </source>
</evidence>
<keyword evidence="4" id="KW-0804">Transcription</keyword>
<dbReference type="EMBL" id="KV878212">
    <property type="protein sequence ID" value="OJJ34788.1"/>
    <property type="molecule type" value="Genomic_DNA"/>
</dbReference>
<evidence type="ECO:0000256" key="4">
    <source>
        <dbReference type="ARBA" id="ARBA00023163"/>
    </source>
</evidence>
<dbReference type="GO" id="GO:0006351">
    <property type="term" value="P:DNA-templated transcription"/>
    <property type="evidence" value="ECO:0007669"/>
    <property type="project" value="InterPro"/>
</dbReference>
<gene>
    <name evidence="8" type="ORF">ASPWEDRAFT_477067</name>
</gene>
<dbReference type="SMART" id="SM00906">
    <property type="entry name" value="Fungal_trans"/>
    <property type="match status" value="1"/>
</dbReference>
<dbReference type="AlphaFoldDB" id="A0A1L9RIV2"/>
<dbReference type="STRING" id="1073089.A0A1L9RIV2"/>
<keyword evidence="2" id="KW-0805">Transcription regulation</keyword>
<proteinExistence type="predicted"/>
<evidence type="ECO:0000256" key="5">
    <source>
        <dbReference type="ARBA" id="ARBA00023242"/>
    </source>
</evidence>
<dbReference type="Pfam" id="PF04082">
    <property type="entry name" value="Fungal_trans"/>
    <property type="match status" value="1"/>
</dbReference>
<name>A0A1L9RIV2_ASPWE</name>
<dbReference type="PANTHER" id="PTHR47171:SF3">
    <property type="entry name" value="FARA-RELATED"/>
    <property type="match status" value="1"/>
</dbReference>